<protein>
    <submittedName>
        <fullName evidence="1">Uncharacterized protein</fullName>
    </submittedName>
</protein>
<name>A0ACB9RV58_9MYRT</name>
<comment type="caution">
    <text evidence="1">The sequence shown here is derived from an EMBL/GenBank/DDBJ whole genome shotgun (WGS) entry which is preliminary data.</text>
</comment>
<dbReference type="Proteomes" id="UP001057402">
    <property type="component" value="Chromosome 3"/>
</dbReference>
<reference evidence="2" key="1">
    <citation type="journal article" date="2023" name="Front. Plant Sci.">
        <title>Chromosomal-level genome assembly of Melastoma candidum provides insights into trichome evolution.</title>
        <authorList>
            <person name="Zhong Y."/>
            <person name="Wu W."/>
            <person name="Sun C."/>
            <person name="Zou P."/>
            <person name="Liu Y."/>
            <person name="Dai S."/>
            <person name="Zhou R."/>
        </authorList>
    </citation>
    <scope>NUCLEOTIDE SEQUENCE [LARGE SCALE GENOMIC DNA]</scope>
</reference>
<dbReference type="EMBL" id="CM042882">
    <property type="protein sequence ID" value="KAI4381711.1"/>
    <property type="molecule type" value="Genomic_DNA"/>
</dbReference>
<gene>
    <name evidence="1" type="ORF">MLD38_007761</name>
</gene>
<proteinExistence type="predicted"/>
<organism evidence="1 2">
    <name type="scientific">Melastoma candidum</name>
    <dbReference type="NCBI Taxonomy" id="119954"/>
    <lineage>
        <taxon>Eukaryota</taxon>
        <taxon>Viridiplantae</taxon>
        <taxon>Streptophyta</taxon>
        <taxon>Embryophyta</taxon>
        <taxon>Tracheophyta</taxon>
        <taxon>Spermatophyta</taxon>
        <taxon>Magnoliopsida</taxon>
        <taxon>eudicotyledons</taxon>
        <taxon>Gunneridae</taxon>
        <taxon>Pentapetalae</taxon>
        <taxon>rosids</taxon>
        <taxon>malvids</taxon>
        <taxon>Myrtales</taxon>
        <taxon>Melastomataceae</taxon>
        <taxon>Melastomatoideae</taxon>
        <taxon>Melastomateae</taxon>
        <taxon>Melastoma</taxon>
    </lineage>
</organism>
<evidence type="ECO:0000313" key="1">
    <source>
        <dbReference type="EMBL" id="KAI4381711.1"/>
    </source>
</evidence>
<keyword evidence="2" id="KW-1185">Reference proteome</keyword>
<sequence length="111" mass="12961">MFCKTISRRGWQGHFYKSTSNFLGLPWKAVRCFLDLKTFEKVKFVYPRNKDSVELMSTFFHVENLPAEFGGKATLMCNHKELSKMEEEEDVKTARFWSSDDKPCPIPNSNV</sequence>
<evidence type="ECO:0000313" key="2">
    <source>
        <dbReference type="Proteomes" id="UP001057402"/>
    </source>
</evidence>
<accession>A0ACB9RV58</accession>